<sequence length="103" mass="11514">MSFRHTPHIYSMSLSPHCVQLSSNHSNCSTARLTFHHDFCSRLFFCLPFSTTVHRVSPPSSGSILLSWNGASLATSSSPHHCRCRFHHSSRQAPQDLFSSSPD</sequence>
<dbReference type="AlphaFoldDB" id="A0A8D8WG30"/>
<reference evidence="1" key="1">
    <citation type="submission" date="2021-05" db="EMBL/GenBank/DDBJ databases">
        <authorList>
            <person name="Alioto T."/>
            <person name="Alioto T."/>
            <person name="Gomez Garrido J."/>
        </authorList>
    </citation>
    <scope>NUCLEOTIDE SEQUENCE</scope>
</reference>
<name>A0A8D8WG30_9HEMI</name>
<organism evidence="1">
    <name type="scientific">Cacopsylla melanoneura</name>
    <dbReference type="NCBI Taxonomy" id="428564"/>
    <lineage>
        <taxon>Eukaryota</taxon>
        <taxon>Metazoa</taxon>
        <taxon>Ecdysozoa</taxon>
        <taxon>Arthropoda</taxon>
        <taxon>Hexapoda</taxon>
        <taxon>Insecta</taxon>
        <taxon>Pterygota</taxon>
        <taxon>Neoptera</taxon>
        <taxon>Paraneoptera</taxon>
        <taxon>Hemiptera</taxon>
        <taxon>Sternorrhyncha</taxon>
        <taxon>Psylloidea</taxon>
        <taxon>Psyllidae</taxon>
        <taxon>Psyllinae</taxon>
        <taxon>Cacopsylla</taxon>
    </lineage>
</organism>
<dbReference type="EMBL" id="HBUF01185439">
    <property type="protein sequence ID" value="CAG6656614.1"/>
    <property type="molecule type" value="Transcribed_RNA"/>
</dbReference>
<proteinExistence type="predicted"/>
<accession>A0A8D8WG30</accession>
<evidence type="ECO:0000313" key="1">
    <source>
        <dbReference type="EMBL" id="CAG6656614.1"/>
    </source>
</evidence>
<protein>
    <submittedName>
        <fullName evidence="1">Uncharacterized protein</fullName>
    </submittedName>
</protein>